<dbReference type="PROSITE" id="PS50112">
    <property type="entry name" value="PAS"/>
    <property type="match status" value="1"/>
</dbReference>
<feature type="compositionally biased region" description="Acidic residues" evidence="13">
    <location>
        <begin position="543"/>
        <end position="559"/>
    </location>
</feature>
<comment type="subunit">
    <text evidence="10">At low DSF concentrations, interacts with RpfF.</text>
</comment>
<dbReference type="InterPro" id="IPR004358">
    <property type="entry name" value="Sig_transdc_His_kin-like_C"/>
</dbReference>
<dbReference type="PROSITE" id="PS50109">
    <property type="entry name" value="HIS_KIN"/>
    <property type="match status" value="1"/>
</dbReference>
<evidence type="ECO:0000313" key="18">
    <source>
        <dbReference type="Proteomes" id="UP000030993"/>
    </source>
</evidence>
<dbReference type="InterPro" id="IPR005467">
    <property type="entry name" value="His_kinase_dom"/>
</dbReference>
<evidence type="ECO:0000256" key="8">
    <source>
        <dbReference type="ARBA" id="ARBA00022840"/>
    </source>
</evidence>
<keyword evidence="7" id="KW-0418">Kinase</keyword>
<evidence type="ECO:0000256" key="13">
    <source>
        <dbReference type="SAM" id="MobiDB-lite"/>
    </source>
</evidence>
<dbReference type="Gene3D" id="3.30.450.20">
    <property type="entry name" value="PAS domain"/>
    <property type="match status" value="2"/>
</dbReference>
<sequence length="574" mass="64283">MEKSDMVIDYGSLQNLLGGLGDSVIMTDVKGMIIFMNKAAEELFEYSYNSDEPVSVSDVMRLENVDTREKIISPVIRAMRSKKTMGLSKNIGFTRSDGAVYLSATCSPILDSNGAVKGCTAIVRDVTRIRTLERKVETDHYYMRSVFEAAKIGIITLNVRGEIMDVNDPALETLNEDYIDIMGKNFGDAIHCINSIENGCGKSDNCKFCVVRNNIESAILDDTFTVNFVVAVQIKDVKEPVWLQMFITQLWNGKQKQIVLTMLNISKRKQKEHELQEARRHAEVASTTKTQFLANMSHEIRTPINGMSGMIDLTLKTSLTDEQRENLTAAKQCSEDLLRIINDILDYAKLENGRMRLENIDLDLHELLDRVSNLHGQTAENKGLTFTRPNIAGLPRFVRGDPLRIRQILHNLLTNALKFTMEGGITLGAYVYDRGQQPYLEFYVEDTGIGMTMEEQAKLFKPFSQVDGSTTRRFGGTGLGLMIVKELVSSMGGEIGVSSRQNNGSRFTVLIPLVLAEKADIELKNQTVFMNPYSPSTTKDGKENEEEALLPGLGDDDEDDISELLKYCEDKLND</sequence>
<dbReference type="GO" id="GO:0000155">
    <property type="term" value="F:phosphorelay sensor kinase activity"/>
    <property type="evidence" value="ECO:0007669"/>
    <property type="project" value="InterPro"/>
</dbReference>
<dbReference type="Pfam" id="PF13426">
    <property type="entry name" value="PAS_9"/>
    <property type="match status" value="2"/>
</dbReference>
<accession>A0A0B2JZN3</accession>
<dbReference type="Gene3D" id="1.10.287.130">
    <property type="match status" value="1"/>
</dbReference>
<dbReference type="Pfam" id="PF00512">
    <property type="entry name" value="HisKA"/>
    <property type="match status" value="1"/>
</dbReference>
<evidence type="ECO:0000256" key="9">
    <source>
        <dbReference type="ARBA" id="ARBA00023012"/>
    </source>
</evidence>
<keyword evidence="6" id="KW-0547">Nucleotide-binding</keyword>
<comment type="similarity">
    <text evidence="2">In the N-terminal section; belongs to the phytochrome family.</text>
</comment>
<dbReference type="Pfam" id="PF02518">
    <property type="entry name" value="HATPase_c"/>
    <property type="match status" value="1"/>
</dbReference>
<evidence type="ECO:0000256" key="5">
    <source>
        <dbReference type="ARBA" id="ARBA00022679"/>
    </source>
</evidence>
<dbReference type="PRINTS" id="PR00344">
    <property type="entry name" value="BCTRLSENSOR"/>
</dbReference>
<keyword evidence="18" id="KW-1185">Reference proteome</keyword>
<dbReference type="SMART" id="SM00091">
    <property type="entry name" value="PAS"/>
    <property type="match status" value="2"/>
</dbReference>
<feature type="domain" description="PAS" evidence="15">
    <location>
        <begin position="9"/>
        <end position="47"/>
    </location>
</feature>
<dbReference type="PANTHER" id="PTHR43047:SF72">
    <property type="entry name" value="OSMOSENSING HISTIDINE PROTEIN KINASE SLN1"/>
    <property type="match status" value="1"/>
</dbReference>
<dbReference type="STRING" id="82374.NZ47_06830"/>
<dbReference type="Proteomes" id="UP000030993">
    <property type="component" value="Unassembled WGS sequence"/>
</dbReference>
<evidence type="ECO:0000256" key="4">
    <source>
        <dbReference type="ARBA" id="ARBA00022553"/>
    </source>
</evidence>
<dbReference type="GO" id="GO:0009927">
    <property type="term" value="F:histidine phosphotransfer kinase activity"/>
    <property type="evidence" value="ECO:0007669"/>
    <property type="project" value="TreeGrafter"/>
</dbReference>
<dbReference type="CDD" id="cd16922">
    <property type="entry name" value="HATPase_EvgS-ArcB-TorS-like"/>
    <property type="match status" value="1"/>
</dbReference>
<keyword evidence="8" id="KW-0067">ATP-binding</keyword>
<evidence type="ECO:0000259" key="15">
    <source>
        <dbReference type="PROSITE" id="PS50112"/>
    </source>
</evidence>
<dbReference type="GO" id="GO:0005886">
    <property type="term" value="C:plasma membrane"/>
    <property type="evidence" value="ECO:0007669"/>
    <property type="project" value="TreeGrafter"/>
</dbReference>
<dbReference type="FunFam" id="3.30.565.10:FF:000010">
    <property type="entry name" value="Sensor histidine kinase RcsC"/>
    <property type="match status" value="1"/>
</dbReference>
<evidence type="ECO:0000256" key="3">
    <source>
        <dbReference type="ARBA" id="ARBA00012438"/>
    </source>
</evidence>
<dbReference type="Gene3D" id="3.30.565.10">
    <property type="entry name" value="Histidine kinase-like ATPase, C-terminal domain"/>
    <property type="match status" value="1"/>
</dbReference>
<evidence type="ECO:0000259" key="16">
    <source>
        <dbReference type="PROSITE" id="PS50113"/>
    </source>
</evidence>
<dbReference type="SUPFAM" id="SSF47384">
    <property type="entry name" value="Homodimeric domain of signal transducing histidine kinase"/>
    <property type="match status" value="1"/>
</dbReference>
<comment type="caution">
    <text evidence="17">The sequence shown here is derived from an EMBL/GenBank/DDBJ whole genome shotgun (WGS) entry which is preliminary data.</text>
</comment>
<feature type="domain" description="PAC" evidence="16">
    <location>
        <begin position="87"/>
        <end position="138"/>
    </location>
</feature>
<evidence type="ECO:0000256" key="6">
    <source>
        <dbReference type="ARBA" id="ARBA00022741"/>
    </source>
</evidence>
<feature type="domain" description="Histidine kinase" evidence="14">
    <location>
        <begin position="295"/>
        <end position="515"/>
    </location>
</feature>
<comment type="catalytic activity">
    <reaction evidence="1">
        <text>ATP + protein L-histidine = ADP + protein N-phospho-L-histidine.</text>
        <dbReference type="EC" id="2.7.13.3"/>
    </reaction>
</comment>
<keyword evidence="4" id="KW-0597">Phosphoprotein</keyword>
<dbReference type="InterPro" id="IPR035965">
    <property type="entry name" value="PAS-like_dom_sf"/>
</dbReference>
<evidence type="ECO:0000256" key="7">
    <source>
        <dbReference type="ARBA" id="ARBA00022777"/>
    </source>
</evidence>
<gene>
    <name evidence="17" type="ORF">NZ47_06830</name>
</gene>
<dbReference type="SUPFAM" id="SSF55785">
    <property type="entry name" value="PYP-like sensor domain (PAS domain)"/>
    <property type="match status" value="2"/>
</dbReference>
<dbReference type="InterPro" id="IPR036890">
    <property type="entry name" value="HATPase_C_sf"/>
</dbReference>
<evidence type="ECO:0000256" key="10">
    <source>
        <dbReference type="ARBA" id="ARBA00064003"/>
    </source>
</evidence>
<name>A0A0B2JZN3_9FIRM</name>
<dbReference type="PANTHER" id="PTHR43047">
    <property type="entry name" value="TWO-COMPONENT HISTIDINE PROTEIN KINASE"/>
    <property type="match status" value="1"/>
</dbReference>
<dbReference type="InterPro" id="IPR000014">
    <property type="entry name" value="PAS"/>
</dbReference>
<dbReference type="RefSeq" id="WP_039208222.1">
    <property type="nucleotide sequence ID" value="NZ_JSCE01000141.1"/>
</dbReference>
<dbReference type="AlphaFoldDB" id="A0A0B2JZN3"/>
<feature type="region of interest" description="Disordered" evidence="13">
    <location>
        <begin position="530"/>
        <end position="559"/>
    </location>
</feature>
<reference evidence="17 18" key="1">
    <citation type="journal article" date="2013" name="PLoS ONE">
        <title>Identification and characterization of three novel lipases belonging to families II and V from Anaerovibrio lipolyticus 5ST.</title>
        <authorList>
            <person name="Prive F."/>
            <person name="Kaderbhai N.N."/>
            <person name="Girdwood S."/>
            <person name="Worgan H.J."/>
            <person name="Pinloche E."/>
            <person name="Scollan N.D."/>
            <person name="Huws S.A."/>
            <person name="Newbold C.J."/>
        </authorList>
    </citation>
    <scope>NUCLEOTIDE SEQUENCE [LARGE SCALE GENOMIC DNA]</scope>
    <source>
        <strain evidence="17 18">5S</strain>
    </source>
</reference>
<dbReference type="eggNOG" id="COG0642">
    <property type="taxonomic scope" value="Bacteria"/>
</dbReference>
<evidence type="ECO:0000313" key="17">
    <source>
        <dbReference type="EMBL" id="KHM52076.1"/>
    </source>
</evidence>
<protein>
    <recommendedName>
        <fullName evidence="12">Circadian input-output histidine kinase CikA</fullName>
        <ecNumber evidence="3">2.7.13.3</ecNumber>
    </recommendedName>
    <alternativeName>
        <fullName evidence="11">Sensory/regulatory protein RpfC</fullName>
    </alternativeName>
</protein>
<dbReference type="CDD" id="cd00130">
    <property type="entry name" value="PAS"/>
    <property type="match status" value="1"/>
</dbReference>
<dbReference type="PROSITE" id="PS50113">
    <property type="entry name" value="PAC"/>
    <property type="match status" value="1"/>
</dbReference>
<dbReference type="EC" id="2.7.13.3" evidence="3"/>
<dbReference type="CDD" id="cd00082">
    <property type="entry name" value="HisKA"/>
    <property type="match status" value="1"/>
</dbReference>
<proteinExistence type="inferred from homology"/>
<organism evidence="17 18">
    <name type="scientific">Anaerovibrio lipolyticus</name>
    <dbReference type="NCBI Taxonomy" id="82374"/>
    <lineage>
        <taxon>Bacteria</taxon>
        <taxon>Bacillati</taxon>
        <taxon>Bacillota</taxon>
        <taxon>Negativicutes</taxon>
        <taxon>Selenomonadales</taxon>
        <taxon>Selenomonadaceae</taxon>
        <taxon>Anaerovibrio</taxon>
    </lineage>
</organism>
<dbReference type="NCBIfam" id="TIGR00229">
    <property type="entry name" value="sensory_box"/>
    <property type="match status" value="1"/>
</dbReference>
<dbReference type="InterPro" id="IPR000700">
    <property type="entry name" value="PAS-assoc_C"/>
</dbReference>
<keyword evidence="5" id="KW-0808">Transferase</keyword>
<dbReference type="InterPro" id="IPR036097">
    <property type="entry name" value="HisK_dim/P_sf"/>
</dbReference>
<dbReference type="InterPro" id="IPR003594">
    <property type="entry name" value="HATPase_dom"/>
</dbReference>
<dbReference type="EMBL" id="JSCE01000141">
    <property type="protein sequence ID" value="KHM52076.1"/>
    <property type="molecule type" value="Genomic_DNA"/>
</dbReference>
<evidence type="ECO:0000259" key="14">
    <source>
        <dbReference type="PROSITE" id="PS50109"/>
    </source>
</evidence>
<dbReference type="InterPro" id="IPR003661">
    <property type="entry name" value="HisK_dim/P_dom"/>
</dbReference>
<evidence type="ECO:0000256" key="2">
    <source>
        <dbReference type="ARBA" id="ARBA00006402"/>
    </source>
</evidence>
<dbReference type="SMART" id="SM00388">
    <property type="entry name" value="HisKA"/>
    <property type="match status" value="1"/>
</dbReference>
<dbReference type="GO" id="GO:0005524">
    <property type="term" value="F:ATP binding"/>
    <property type="evidence" value="ECO:0007669"/>
    <property type="project" value="UniProtKB-KW"/>
</dbReference>
<evidence type="ECO:0000256" key="1">
    <source>
        <dbReference type="ARBA" id="ARBA00000085"/>
    </source>
</evidence>
<evidence type="ECO:0000256" key="12">
    <source>
        <dbReference type="ARBA" id="ARBA00074306"/>
    </source>
</evidence>
<dbReference type="SMART" id="SM00387">
    <property type="entry name" value="HATPase_c"/>
    <property type="match status" value="1"/>
</dbReference>
<evidence type="ECO:0000256" key="11">
    <source>
        <dbReference type="ARBA" id="ARBA00068150"/>
    </source>
</evidence>
<dbReference type="FunFam" id="1.10.287.130:FF:000002">
    <property type="entry name" value="Two-component osmosensing histidine kinase"/>
    <property type="match status" value="1"/>
</dbReference>
<keyword evidence="9" id="KW-0902">Two-component regulatory system</keyword>
<dbReference type="SUPFAM" id="SSF55874">
    <property type="entry name" value="ATPase domain of HSP90 chaperone/DNA topoisomerase II/histidine kinase"/>
    <property type="match status" value="1"/>
</dbReference>